<dbReference type="PANTHER" id="PTHR43649">
    <property type="entry name" value="ARABINOSE-BINDING PROTEIN-RELATED"/>
    <property type="match status" value="1"/>
</dbReference>
<reference evidence="2" key="1">
    <citation type="journal article" date="2014" name="Int. J. Syst. Evol. Microbiol.">
        <title>Complete genome sequence of Corynebacterium casei LMG S-19264T (=DSM 44701T), isolated from a smear-ripened cheese.</title>
        <authorList>
            <consortium name="US DOE Joint Genome Institute (JGI-PGF)"/>
            <person name="Walter F."/>
            <person name="Albersmeier A."/>
            <person name="Kalinowski J."/>
            <person name="Ruckert C."/>
        </authorList>
    </citation>
    <scope>NUCLEOTIDE SEQUENCE</scope>
    <source>
        <strain evidence="2">JCM 3346</strain>
    </source>
</reference>
<keyword evidence="3" id="KW-1185">Reference proteome</keyword>
<organism evidence="2 3">
    <name type="scientific">Agromyces mediolanus</name>
    <name type="common">Corynebacterium mediolanum</name>
    <dbReference type="NCBI Taxonomy" id="41986"/>
    <lineage>
        <taxon>Bacteria</taxon>
        <taxon>Bacillati</taxon>
        <taxon>Actinomycetota</taxon>
        <taxon>Actinomycetes</taxon>
        <taxon>Micrococcales</taxon>
        <taxon>Microbacteriaceae</taxon>
        <taxon>Agromyces</taxon>
    </lineage>
</organism>
<dbReference type="Proteomes" id="UP000610303">
    <property type="component" value="Unassembled WGS sequence"/>
</dbReference>
<dbReference type="SUPFAM" id="SSF53850">
    <property type="entry name" value="Periplasmic binding protein-like II"/>
    <property type="match status" value="1"/>
</dbReference>
<proteinExistence type="predicted"/>
<dbReference type="Gene3D" id="3.40.190.10">
    <property type="entry name" value="Periplasmic binding protein-like II"/>
    <property type="match status" value="2"/>
</dbReference>
<dbReference type="InterPro" id="IPR050490">
    <property type="entry name" value="Bact_solute-bd_prot1"/>
</dbReference>
<protein>
    <submittedName>
        <fullName evidence="2">ABC transporter substrate-binding protein</fullName>
    </submittedName>
</protein>
<comment type="caution">
    <text evidence="2">The sequence shown here is derived from an EMBL/GenBank/DDBJ whole genome shotgun (WGS) entry which is preliminary data.</text>
</comment>
<dbReference type="PANTHER" id="PTHR43649:SF30">
    <property type="entry name" value="ABC TRANSPORTER SUBSTRATE-BINDING PROTEIN"/>
    <property type="match status" value="1"/>
</dbReference>
<dbReference type="Pfam" id="PF13416">
    <property type="entry name" value="SBP_bac_8"/>
    <property type="match status" value="1"/>
</dbReference>
<reference evidence="2" key="2">
    <citation type="submission" date="2020-09" db="EMBL/GenBank/DDBJ databases">
        <authorList>
            <person name="Sun Q."/>
            <person name="Ohkuma M."/>
        </authorList>
    </citation>
    <scope>NUCLEOTIDE SEQUENCE</scope>
    <source>
        <strain evidence="2">JCM 3346</strain>
    </source>
</reference>
<evidence type="ECO:0000256" key="1">
    <source>
        <dbReference type="SAM" id="MobiDB-lite"/>
    </source>
</evidence>
<sequence length="448" mass="47507">MYHRLNAPVRTPAEPPGGNPVRKTLSTAGAGAGAIALVLALGACASGGDAAGDENVIVVQTNWTSSQAQNKPLFDAFEAFTEETGIEVKVLESGDNLNQVYETSLLAGEEADVLLVGLLEKQLDWAANGAVVPVNDYIDEWGIADRIPADALVDWTDTEGNLRAFPYSGFTWPWWYNTELLAQASVEGVPQTTDELIAAAGKLRAAGIAPVVFGGIDWSGQKIFLQLLEAYLSEDEAKQVYAEGGVCENPKAMQGIELLIELRDAGVFVDGIEGYTADQAQAAYLDGQAAIAPLGSWAYPGASEELAAATELGGLPLPDDAAYEQPIAYRGSTSAGWWISPNGEQKIDQVRQLIEHMYGNEVIKGILDEGGVIPVADFGGDTSGVSAPLLAQSLTEFPERVEFPVMPDIYVPADVSNPMYRATSIAFTPGTDAQTICSTVDEIYAAAQ</sequence>
<dbReference type="InterPro" id="IPR006059">
    <property type="entry name" value="SBP"/>
</dbReference>
<evidence type="ECO:0000313" key="2">
    <source>
        <dbReference type="EMBL" id="GGR20479.1"/>
    </source>
</evidence>
<evidence type="ECO:0000313" key="3">
    <source>
        <dbReference type="Proteomes" id="UP000610303"/>
    </source>
</evidence>
<name>A0A918FC19_AGRME</name>
<accession>A0A918FC19</accession>
<dbReference type="AlphaFoldDB" id="A0A918FC19"/>
<dbReference type="EMBL" id="BMRJ01000001">
    <property type="protein sequence ID" value="GGR20479.1"/>
    <property type="molecule type" value="Genomic_DNA"/>
</dbReference>
<gene>
    <name evidence="2" type="ORF">GCM10010196_12240</name>
</gene>
<feature type="region of interest" description="Disordered" evidence="1">
    <location>
        <begin position="1"/>
        <end position="21"/>
    </location>
</feature>